<evidence type="ECO:0000313" key="5">
    <source>
        <dbReference type="EMBL" id="MFC3443298.1"/>
    </source>
</evidence>
<keyword evidence="1" id="KW-0805">Transcription regulation</keyword>
<dbReference type="RefSeq" id="WP_380799309.1">
    <property type="nucleotide sequence ID" value="NZ_JBHRVU010000005.1"/>
</dbReference>
<keyword evidence="6" id="KW-1185">Reference proteome</keyword>
<evidence type="ECO:0000259" key="4">
    <source>
        <dbReference type="Pfam" id="PF07729"/>
    </source>
</evidence>
<reference evidence="6" key="1">
    <citation type="journal article" date="2019" name="Int. J. Syst. Evol. Microbiol.">
        <title>The Global Catalogue of Microorganisms (GCM) 10K type strain sequencing project: providing services to taxonomists for standard genome sequencing and annotation.</title>
        <authorList>
            <consortium name="The Broad Institute Genomics Platform"/>
            <consortium name="The Broad Institute Genome Sequencing Center for Infectious Disease"/>
            <person name="Wu L."/>
            <person name="Ma J."/>
        </authorList>
    </citation>
    <scope>NUCLEOTIDE SEQUENCE [LARGE SCALE GENOMIC DNA]</scope>
    <source>
        <strain evidence="6">CCM 7491</strain>
    </source>
</reference>
<keyword evidence="2" id="KW-0238">DNA-binding</keyword>
<dbReference type="Proteomes" id="UP001595681">
    <property type="component" value="Unassembled WGS sequence"/>
</dbReference>
<gene>
    <name evidence="5" type="ORF">ACFOKF_19265</name>
</gene>
<dbReference type="EMBL" id="JBHRVU010000005">
    <property type="protein sequence ID" value="MFC3443298.1"/>
    <property type="molecule type" value="Genomic_DNA"/>
</dbReference>
<sequence length="174" mass="18869">MGCIVVEPAAAQFAALRRDGQDISRMGHALEEMRRCGLQTAEGRAADQSFHRQILLATRNESLITLATSVTAVFAWTTRFARDERKESRGPMPDHDAVCDAIMLSEGEEDAGPDPQRIGRCGHAVTVGIVFLIPDCPAMAVSAITAWSHPVDQSRGYRAPYAKAGASFALKIMQ</sequence>
<feature type="domain" description="GntR C-terminal" evidence="4">
    <location>
        <begin position="5"/>
        <end position="102"/>
    </location>
</feature>
<evidence type="ECO:0000256" key="1">
    <source>
        <dbReference type="ARBA" id="ARBA00023015"/>
    </source>
</evidence>
<dbReference type="Gene3D" id="1.20.120.530">
    <property type="entry name" value="GntR ligand-binding domain-like"/>
    <property type="match status" value="1"/>
</dbReference>
<dbReference type="InterPro" id="IPR011711">
    <property type="entry name" value="GntR_C"/>
</dbReference>
<organism evidence="5 6">
    <name type="scientific">Sphingobium rhizovicinum</name>
    <dbReference type="NCBI Taxonomy" id="432308"/>
    <lineage>
        <taxon>Bacteria</taxon>
        <taxon>Pseudomonadati</taxon>
        <taxon>Pseudomonadota</taxon>
        <taxon>Alphaproteobacteria</taxon>
        <taxon>Sphingomonadales</taxon>
        <taxon>Sphingomonadaceae</taxon>
        <taxon>Sphingobium</taxon>
    </lineage>
</organism>
<evidence type="ECO:0000313" key="6">
    <source>
        <dbReference type="Proteomes" id="UP001595681"/>
    </source>
</evidence>
<dbReference type="SUPFAM" id="SSF48008">
    <property type="entry name" value="GntR ligand-binding domain-like"/>
    <property type="match status" value="1"/>
</dbReference>
<evidence type="ECO:0000256" key="2">
    <source>
        <dbReference type="ARBA" id="ARBA00023125"/>
    </source>
</evidence>
<proteinExistence type="predicted"/>
<evidence type="ECO:0000256" key="3">
    <source>
        <dbReference type="ARBA" id="ARBA00023163"/>
    </source>
</evidence>
<accession>A0ABV7NII5</accession>
<protein>
    <submittedName>
        <fullName evidence="5">FadR/GntR family transcriptional regulator</fullName>
    </submittedName>
</protein>
<dbReference type="Pfam" id="PF07729">
    <property type="entry name" value="FCD"/>
    <property type="match status" value="1"/>
</dbReference>
<dbReference type="InterPro" id="IPR008920">
    <property type="entry name" value="TF_FadR/GntR_C"/>
</dbReference>
<name>A0ABV7NII5_9SPHN</name>
<keyword evidence="3" id="KW-0804">Transcription</keyword>
<comment type="caution">
    <text evidence="5">The sequence shown here is derived from an EMBL/GenBank/DDBJ whole genome shotgun (WGS) entry which is preliminary data.</text>
</comment>